<sequence>MPINNQELLKQVHFTGEADCQEFHPHPLRPSLCTDCNKLFSKHEPGAIPNDEALLQALAHSTKAEKTPDRILTTSSGGGLYLGGFRGVINTQFLREANVTHIVNTAKGLEIFGPKYLTAVQEARDILKINFLELNWEDTETWLIPDSDIRTLCNYIQTGLDMQGQSVFVHCAQGKSRSSTAVVAYVMVAKGLSLKESLGLVQSLHKMAEPNPHFMKRLEEFEKSELLQELRQAIRI</sequence>
<keyword evidence="8" id="KW-1185">Reference proteome</keyword>
<dbReference type="GO" id="GO:0043409">
    <property type="term" value="P:negative regulation of MAPK cascade"/>
    <property type="evidence" value="ECO:0007669"/>
    <property type="project" value="TreeGrafter"/>
</dbReference>
<dbReference type="GO" id="GO:0005737">
    <property type="term" value="C:cytoplasm"/>
    <property type="evidence" value="ECO:0007669"/>
    <property type="project" value="TreeGrafter"/>
</dbReference>
<dbReference type="OMA" id="CEPISAI"/>
<dbReference type="PROSITE" id="PS50056">
    <property type="entry name" value="TYR_PHOSPHATASE_2"/>
    <property type="match status" value="1"/>
</dbReference>
<dbReference type="EnsemblMetazoa" id="Aqu2.1.34840_001">
    <property type="protein sequence ID" value="Aqu2.1.34840_001"/>
    <property type="gene ID" value="Aqu2.1.34840"/>
</dbReference>
<reference evidence="8" key="1">
    <citation type="journal article" date="2010" name="Nature">
        <title>The Amphimedon queenslandica genome and the evolution of animal complexity.</title>
        <authorList>
            <person name="Srivastava M."/>
            <person name="Simakov O."/>
            <person name="Chapman J."/>
            <person name="Fahey B."/>
            <person name="Gauthier M.E."/>
            <person name="Mitros T."/>
            <person name="Richards G.S."/>
            <person name="Conaco C."/>
            <person name="Dacre M."/>
            <person name="Hellsten U."/>
            <person name="Larroux C."/>
            <person name="Putnam N.H."/>
            <person name="Stanke M."/>
            <person name="Adamska M."/>
            <person name="Darling A."/>
            <person name="Degnan S.M."/>
            <person name="Oakley T.H."/>
            <person name="Plachetzki D.C."/>
            <person name="Zhai Y."/>
            <person name="Adamski M."/>
            <person name="Calcino A."/>
            <person name="Cummins S.F."/>
            <person name="Goodstein D.M."/>
            <person name="Harris C."/>
            <person name="Jackson D.J."/>
            <person name="Leys S.P."/>
            <person name="Shu S."/>
            <person name="Woodcroft B.J."/>
            <person name="Vervoort M."/>
            <person name="Kosik K.S."/>
            <person name="Manning G."/>
            <person name="Degnan B.M."/>
            <person name="Rokhsar D.S."/>
        </authorList>
    </citation>
    <scope>NUCLEOTIDE SEQUENCE [LARGE SCALE GENOMIC DNA]</scope>
</reference>
<feature type="domain" description="Tyrosine-protein phosphatase" evidence="5">
    <location>
        <begin position="72"/>
        <end position="227"/>
    </location>
</feature>
<dbReference type="InterPro" id="IPR000387">
    <property type="entry name" value="Tyr_Pase_dom"/>
</dbReference>
<dbReference type="PROSITE" id="PS50054">
    <property type="entry name" value="TYR_PHOSPHATASE_DUAL"/>
    <property type="match status" value="1"/>
</dbReference>
<dbReference type="PROSITE" id="PS00383">
    <property type="entry name" value="TYR_PHOSPHATASE_1"/>
    <property type="match status" value="1"/>
</dbReference>
<evidence type="ECO:0000259" key="5">
    <source>
        <dbReference type="PROSITE" id="PS50054"/>
    </source>
</evidence>
<keyword evidence="4" id="KW-0904">Protein phosphatase</keyword>
<dbReference type="STRING" id="400682.A0A1X7V3K1"/>
<dbReference type="PANTHER" id="PTHR10159">
    <property type="entry name" value="DUAL SPECIFICITY PROTEIN PHOSPHATASE"/>
    <property type="match status" value="1"/>
</dbReference>
<dbReference type="eggNOG" id="KOG1716">
    <property type="taxonomic scope" value="Eukaryota"/>
</dbReference>
<evidence type="ECO:0000256" key="1">
    <source>
        <dbReference type="ARBA" id="ARBA00008601"/>
    </source>
</evidence>
<dbReference type="PANTHER" id="PTHR10159:SF511">
    <property type="entry name" value="DUAL SPECIFICITY PROTEIN PHOSPHATASE 1"/>
    <property type="match status" value="1"/>
</dbReference>
<dbReference type="InParanoid" id="A0A1X7V3K1"/>
<reference evidence="7" key="2">
    <citation type="submission" date="2017-05" db="UniProtKB">
        <authorList>
            <consortium name="EnsemblMetazoa"/>
        </authorList>
    </citation>
    <scope>IDENTIFICATION</scope>
</reference>
<dbReference type="Pfam" id="PF00782">
    <property type="entry name" value="DSPc"/>
    <property type="match status" value="1"/>
</dbReference>
<dbReference type="GO" id="GO:0017017">
    <property type="term" value="F:MAP kinase tyrosine/serine/threonine phosphatase activity"/>
    <property type="evidence" value="ECO:0007669"/>
    <property type="project" value="TreeGrafter"/>
</dbReference>
<feature type="domain" description="Tyrosine specific protein phosphatases" evidence="6">
    <location>
        <begin position="150"/>
        <end position="222"/>
    </location>
</feature>
<evidence type="ECO:0000256" key="2">
    <source>
        <dbReference type="ARBA" id="ARBA00013064"/>
    </source>
</evidence>
<dbReference type="SMART" id="SM00195">
    <property type="entry name" value="DSPc"/>
    <property type="match status" value="1"/>
</dbReference>
<dbReference type="Gene3D" id="3.90.190.10">
    <property type="entry name" value="Protein tyrosine phosphatase superfamily"/>
    <property type="match status" value="1"/>
</dbReference>
<dbReference type="SUPFAM" id="SSF52799">
    <property type="entry name" value="(Phosphotyrosine protein) phosphatases II"/>
    <property type="match status" value="1"/>
</dbReference>
<comment type="similarity">
    <text evidence="1">Belongs to the protein-tyrosine phosphatase family. Non-receptor class dual specificity subfamily.</text>
</comment>
<dbReference type="GO" id="GO:0008330">
    <property type="term" value="F:protein tyrosine/threonine phosphatase activity"/>
    <property type="evidence" value="ECO:0007669"/>
    <property type="project" value="TreeGrafter"/>
</dbReference>
<dbReference type="InterPro" id="IPR000340">
    <property type="entry name" value="Dual-sp_phosphatase_cat-dom"/>
</dbReference>
<organism evidence="7">
    <name type="scientific">Amphimedon queenslandica</name>
    <name type="common">Sponge</name>
    <dbReference type="NCBI Taxonomy" id="400682"/>
    <lineage>
        <taxon>Eukaryota</taxon>
        <taxon>Metazoa</taxon>
        <taxon>Porifera</taxon>
        <taxon>Demospongiae</taxon>
        <taxon>Heteroscleromorpha</taxon>
        <taxon>Haplosclerida</taxon>
        <taxon>Niphatidae</taxon>
        <taxon>Amphimedon</taxon>
    </lineage>
</organism>
<accession>A0A1X7V3K1</accession>
<dbReference type="InterPro" id="IPR016130">
    <property type="entry name" value="Tyr_Pase_AS"/>
</dbReference>
<dbReference type="EnsemblMetazoa" id="XM_019995125.1">
    <property type="protein sequence ID" value="XP_019850684.1"/>
    <property type="gene ID" value="LOC105312337"/>
</dbReference>
<evidence type="ECO:0000256" key="3">
    <source>
        <dbReference type="ARBA" id="ARBA00022801"/>
    </source>
</evidence>
<dbReference type="AlphaFoldDB" id="A0A1X7V3K1"/>
<dbReference type="InterPro" id="IPR020422">
    <property type="entry name" value="TYR_PHOSPHATASE_DUAL_dom"/>
</dbReference>
<evidence type="ECO:0000313" key="8">
    <source>
        <dbReference type="Proteomes" id="UP000007879"/>
    </source>
</evidence>
<gene>
    <name evidence="7" type="primary">105312337</name>
</gene>
<evidence type="ECO:0000313" key="7">
    <source>
        <dbReference type="EnsemblMetazoa" id="Aqu2.1.34840_001"/>
    </source>
</evidence>
<dbReference type="GO" id="GO:0033550">
    <property type="term" value="F:MAP kinase tyrosine phosphatase activity"/>
    <property type="evidence" value="ECO:0007669"/>
    <property type="project" value="TreeGrafter"/>
</dbReference>
<protein>
    <recommendedName>
        <fullName evidence="2">protein-tyrosine-phosphatase</fullName>
        <ecNumber evidence="2">3.1.3.48</ecNumber>
    </recommendedName>
</protein>
<dbReference type="OrthoDB" id="10252009at2759"/>
<keyword evidence="3" id="KW-0378">Hydrolase</keyword>
<dbReference type="EC" id="3.1.3.48" evidence="2"/>
<dbReference type="Proteomes" id="UP000007879">
    <property type="component" value="Unassembled WGS sequence"/>
</dbReference>
<dbReference type="InterPro" id="IPR029021">
    <property type="entry name" value="Prot-tyrosine_phosphatase-like"/>
</dbReference>
<evidence type="ECO:0000256" key="4">
    <source>
        <dbReference type="ARBA" id="ARBA00022912"/>
    </source>
</evidence>
<evidence type="ECO:0000259" key="6">
    <source>
        <dbReference type="PROSITE" id="PS50056"/>
    </source>
</evidence>
<name>A0A1X7V3K1_AMPQE</name>
<proteinExistence type="inferred from homology"/>
<dbReference type="CDD" id="cd14498">
    <property type="entry name" value="DSP"/>
    <property type="match status" value="1"/>
</dbReference>